<dbReference type="Proteomes" id="UP000799766">
    <property type="component" value="Unassembled WGS sequence"/>
</dbReference>
<dbReference type="EMBL" id="MU001675">
    <property type="protein sequence ID" value="KAF2459404.1"/>
    <property type="molecule type" value="Genomic_DNA"/>
</dbReference>
<proteinExistence type="predicted"/>
<accession>A0A6A6P6D3</accession>
<protein>
    <submittedName>
        <fullName evidence="2">Uncharacterized protein</fullName>
    </submittedName>
</protein>
<feature type="region of interest" description="Disordered" evidence="1">
    <location>
        <begin position="1"/>
        <end position="118"/>
    </location>
</feature>
<sequence length="173" mass="18680">MADKTHGIALSPTKPSYPRSRQFNPSRARARRGGSQRTGRPSSTKPPRAFLGRSGSTPATPSHPRRAVRTYRARSARRAARSYAVPRWGEAGRSRHAASGAVEPGEAPRGAPRGRGAGAAPWVVEDRRACRAVEAGARWRASAVVWFVGGRLGSEMAAKSGSRWMRREEGVGR</sequence>
<feature type="compositionally biased region" description="Basic residues" evidence="1">
    <location>
        <begin position="63"/>
        <end position="80"/>
    </location>
</feature>
<gene>
    <name evidence="2" type="ORF">BDY21DRAFT_362146</name>
</gene>
<evidence type="ECO:0000256" key="1">
    <source>
        <dbReference type="SAM" id="MobiDB-lite"/>
    </source>
</evidence>
<organism evidence="2 3">
    <name type="scientific">Lineolata rhizophorae</name>
    <dbReference type="NCBI Taxonomy" id="578093"/>
    <lineage>
        <taxon>Eukaryota</taxon>
        <taxon>Fungi</taxon>
        <taxon>Dikarya</taxon>
        <taxon>Ascomycota</taxon>
        <taxon>Pezizomycotina</taxon>
        <taxon>Dothideomycetes</taxon>
        <taxon>Dothideomycetes incertae sedis</taxon>
        <taxon>Lineolatales</taxon>
        <taxon>Lineolataceae</taxon>
        <taxon>Lineolata</taxon>
    </lineage>
</organism>
<dbReference type="AlphaFoldDB" id="A0A6A6P6D3"/>
<name>A0A6A6P6D3_9PEZI</name>
<evidence type="ECO:0000313" key="3">
    <source>
        <dbReference type="Proteomes" id="UP000799766"/>
    </source>
</evidence>
<keyword evidence="3" id="KW-1185">Reference proteome</keyword>
<evidence type="ECO:0000313" key="2">
    <source>
        <dbReference type="EMBL" id="KAF2459404.1"/>
    </source>
</evidence>
<reference evidence="2" key="1">
    <citation type="journal article" date="2020" name="Stud. Mycol.">
        <title>101 Dothideomycetes genomes: a test case for predicting lifestyles and emergence of pathogens.</title>
        <authorList>
            <person name="Haridas S."/>
            <person name="Albert R."/>
            <person name="Binder M."/>
            <person name="Bloem J."/>
            <person name="Labutti K."/>
            <person name="Salamov A."/>
            <person name="Andreopoulos B."/>
            <person name="Baker S."/>
            <person name="Barry K."/>
            <person name="Bills G."/>
            <person name="Bluhm B."/>
            <person name="Cannon C."/>
            <person name="Castanera R."/>
            <person name="Culley D."/>
            <person name="Daum C."/>
            <person name="Ezra D."/>
            <person name="Gonzalez J."/>
            <person name="Henrissat B."/>
            <person name="Kuo A."/>
            <person name="Liang C."/>
            <person name="Lipzen A."/>
            <person name="Lutzoni F."/>
            <person name="Magnuson J."/>
            <person name="Mondo S."/>
            <person name="Nolan M."/>
            <person name="Ohm R."/>
            <person name="Pangilinan J."/>
            <person name="Park H.-J."/>
            <person name="Ramirez L."/>
            <person name="Alfaro M."/>
            <person name="Sun H."/>
            <person name="Tritt A."/>
            <person name="Yoshinaga Y."/>
            <person name="Zwiers L.-H."/>
            <person name="Turgeon B."/>
            <person name="Goodwin S."/>
            <person name="Spatafora J."/>
            <person name="Crous P."/>
            <person name="Grigoriev I."/>
        </authorList>
    </citation>
    <scope>NUCLEOTIDE SEQUENCE</scope>
    <source>
        <strain evidence="2">ATCC 16933</strain>
    </source>
</reference>